<proteinExistence type="predicted"/>
<dbReference type="AlphaFoldDB" id="A0A397SA23"/>
<evidence type="ECO:0000313" key="1">
    <source>
        <dbReference type="EMBL" id="RIA79174.1"/>
    </source>
</evidence>
<keyword evidence="2" id="KW-1185">Reference proteome</keyword>
<reference evidence="1 2" key="1">
    <citation type="submission" date="2018-06" db="EMBL/GenBank/DDBJ databases">
        <title>Comparative genomics reveals the genomic features of Rhizophagus irregularis, R. cerebriforme, R. diaphanum and Gigaspora rosea, and their symbiotic lifestyle signature.</title>
        <authorList>
            <person name="Morin E."/>
            <person name="San Clemente H."/>
            <person name="Chen E.C.H."/>
            <person name="De La Providencia I."/>
            <person name="Hainaut M."/>
            <person name="Kuo A."/>
            <person name="Kohler A."/>
            <person name="Murat C."/>
            <person name="Tang N."/>
            <person name="Roy S."/>
            <person name="Loubradou J."/>
            <person name="Henrissat B."/>
            <person name="Grigoriev I.V."/>
            <person name="Corradi N."/>
            <person name="Roux C."/>
            <person name="Martin F.M."/>
        </authorList>
    </citation>
    <scope>NUCLEOTIDE SEQUENCE [LARGE SCALE GENOMIC DNA]</scope>
    <source>
        <strain evidence="1 2">DAOM 227022</strain>
    </source>
</reference>
<dbReference type="OrthoDB" id="10311188at2759"/>
<protein>
    <submittedName>
        <fullName evidence="1">Uncharacterized protein</fullName>
    </submittedName>
</protein>
<comment type="caution">
    <text evidence="1">The sequence shown here is derived from an EMBL/GenBank/DDBJ whole genome shotgun (WGS) entry which is preliminary data.</text>
</comment>
<sequence>MEDDYYIVPDEVEEMINQYIRDTNAEYRESNHANIGSFVDKFNWDFVEKYGAENLDPEDFLVISHEEYLFGEFDHCFKACQEKIEKKFCDKQSHVEPECELSVLIINDILREMLFHPNCSDVIISFLDNVNNNSYYGGVLEKSTANYTINNFHPEKIHTNNLPTNNLHSFLSSMDKASLHNDDIIEEIPKYVRKYPLESSSYTIVNSLETIDGKQVSIFDAKHNSFMCCKLLTYNTESGTISHPYIAKCVLLTIFAFDLMCSGHINDVMTLDNEDLPTIEDIFLHSDYTFSFDFSDNFIEYLRCIKTWNISSSGSLDKNEDDISVNMNRSVLYYFDSFFTTYGAQHNKLVFDQSLHNRYNIMYYISSLLNTSKILSVINRGTRIYLPTLET</sequence>
<dbReference type="EMBL" id="QKYT01001489">
    <property type="protein sequence ID" value="RIA79174.1"/>
    <property type="molecule type" value="Genomic_DNA"/>
</dbReference>
<dbReference type="Proteomes" id="UP000265703">
    <property type="component" value="Unassembled WGS sequence"/>
</dbReference>
<organism evidence="1 2">
    <name type="scientific">Glomus cerebriforme</name>
    <dbReference type="NCBI Taxonomy" id="658196"/>
    <lineage>
        <taxon>Eukaryota</taxon>
        <taxon>Fungi</taxon>
        <taxon>Fungi incertae sedis</taxon>
        <taxon>Mucoromycota</taxon>
        <taxon>Glomeromycotina</taxon>
        <taxon>Glomeromycetes</taxon>
        <taxon>Glomerales</taxon>
        <taxon>Glomeraceae</taxon>
        <taxon>Glomus</taxon>
    </lineage>
</organism>
<evidence type="ECO:0000313" key="2">
    <source>
        <dbReference type="Proteomes" id="UP000265703"/>
    </source>
</evidence>
<name>A0A397SA23_9GLOM</name>
<accession>A0A397SA23</accession>
<gene>
    <name evidence="1" type="ORF">C1645_841344</name>
</gene>